<dbReference type="GO" id="GO:0016787">
    <property type="term" value="F:hydrolase activity"/>
    <property type="evidence" value="ECO:0007669"/>
    <property type="project" value="UniProtKB-KW"/>
</dbReference>
<dbReference type="Pfam" id="PF00176">
    <property type="entry name" value="SNF2-rel_dom"/>
    <property type="match status" value="1"/>
</dbReference>
<sequence>MYLNKGAVNAPFKPPRMAGRSSGLEPGRQLKRPRVQPVAEQLPVSTQPVHASGTRVFNVLYRKKTGKKNKTWDGDGTLSVSGKNMTLKGDFSGAKEIASGTGVISMESVFSLGSYEIEIEGEISGKGEAPSDVTMERVVRRPVAMSLKPLVRQFKPVVASQPLKSKKDPLHDPLREGALVMKRPETGASLTDVVVDPILCDHLRPHQREGVQFLYECLMDMKGAGDTGALLADEMGLGKTLMTITTIWTLLRQTAYADKSPPVRKVLIVCPVTLIGNWQREFKKWLGRNRISVLAIKGNQSTAKEKQDVVNFGRTRVYQVMIIGYEKLLTLANEVETINFDLLVCDEGHRLKSGQNKALKFLQSMSIERRIVLTGTPIQNDLQEFFNIINFVNPGILGTFGAFQKKFMRPILRAREVNCTNRSVIKRGDEVSRELIDITKTFMLRRTSDILTNYLPPRRDFVLFAPPTKFQLQLCDMVMGTKNYERLMKQNNANESLGLISLFRKICSSPSLLKGDSMLRSLFEGSEIENGLARKSASGKIIILTELLNQIKSATDDKIVVVSNYTQTLDVIQDLLPGLRLSYSRLDGSTPAKLRDKVVSDFNNSSTSSCAILLLSAKAGGVGLNLIGANRLILFDNDWNPSVDLQAMARVHRDGQKKPVYVYRLLTTGCLDEKIFQRQMMKLNLSSKFLDANNDSNDDVFDYSDLKDLFTIQRDINSNTHSLMECNCSGIGEELVIDQESESEEEDDSSNGWISAFDFKQLSQEPTKKRNAIKKCMAEFRHVNPMAVDDEFESGDTVIDSLLKQTRENASLMTFMFMKLSAG</sequence>
<evidence type="ECO:0000256" key="4">
    <source>
        <dbReference type="SAM" id="MobiDB-lite"/>
    </source>
</evidence>
<gene>
    <name evidence="7" type="ORF">KUCA_T00002407001</name>
</gene>
<dbReference type="RefSeq" id="XP_022458439.1">
    <property type="nucleotide sequence ID" value="XM_022602656.1"/>
</dbReference>
<dbReference type="HOGENOM" id="CLU_000315_10_1_1"/>
<evidence type="ECO:0000259" key="6">
    <source>
        <dbReference type="PROSITE" id="PS51194"/>
    </source>
</evidence>
<dbReference type="InterPro" id="IPR038718">
    <property type="entry name" value="SNF2-like_sf"/>
</dbReference>
<dbReference type="GeneID" id="34519827"/>
<dbReference type="SMART" id="SM00487">
    <property type="entry name" value="DEXDc"/>
    <property type="match status" value="1"/>
</dbReference>
<dbReference type="Gene3D" id="1.20.120.850">
    <property type="entry name" value="SWI2/SNF2 ATPases, N-terminal domain"/>
    <property type="match status" value="1"/>
</dbReference>
<evidence type="ECO:0008006" key="9">
    <source>
        <dbReference type="Google" id="ProtNLM"/>
    </source>
</evidence>
<keyword evidence="2" id="KW-0378">Hydrolase</keyword>
<accession>W6MVR3</accession>
<dbReference type="GO" id="GO:0007131">
    <property type="term" value="P:reciprocal meiotic recombination"/>
    <property type="evidence" value="ECO:0007669"/>
    <property type="project" value="EnsemblFungi"/>
</dbReference>
<protein>
    <recommendedName>
        <fullName evidence="9">DNA repair and recombination protein RDH54</fullName>
    </recommendedName>
</protein>
<dbReference type="GO" id="GO:0003690">
    <property type="term" value="F:double-stranded DNA binding"/>
    <property type="evidence" value="ECO:0007669"/>
    <property type="project" value="EnsemblFungi"/>
</dbReference>
<keyword evidence="1" id="KW-0547">Nucleotide-binding</keyword>
<dbReference type="EMBL" id="HG793127">
    <property type="protein sequence ID" value="CDK26435.1"/>
    <property type="molecule type" value="Genomic_DNA"/>
</dbReference>
<dbReference type="PROSITE" id="PS51192">
    <property type="entry name" value="HELICASE_ATP_BIND_1"/>
    <property type="match status" value="1"/>
</dbReference>
<keyword evidence="8" id="KW-1185">Reference proteome</keyword>
<dbReference type="SUPFAM" id="SSF52540">
    <property type="entry name" value="P-loop containing nucleoside triphosphate hydrolases"/>
    <property type="match status" value="2"/>
</dbReference>
<dbReference type="GO" id="GO:0045144">
    <property type="term" value="P:meiotic sister chromatid segregation"/>
    <property type="evidence" value="ECO:0007669"/>
    <property type="project" value="EnsemblFungi"/>
</dbReference>
<feature type="domain" description="Helicase ATP-binding" evidence="5">
    <location>
        <begin position="220"/>
        <end position="395"/>
    </location>
</feature>
<dbReference type="CDD" id="cd18004">
    <property type="entry name" value="DEXHc_RAD54"/>
    <property type="match status" value="1"/>
</dbReference>
<dbReference type="PROSITE" id="PS51194">
    <property type="entry name" value="HELICASE_CTER"/>
    <property type="match status" value="1"/>
</dbReference>
<evidence type="ECO:0000256" key="3">
    <source>
        <dbReference type="ARBA" id="ARBA00022840"/>
    </source>
</evidence>
<evidence type="ECO:0000256" key="1">
    <source>
        <dbReference type="ARBA" id="ARBA00022741"/>
    </source>
</evidence>
<dbReference type="InterPro" id="IPR001650">
    <property type="entry name" value="Helicase_C-like"/>
</dbReference>
<evidence type="ECO:0000313" key="8">
    <source>
        <dbReference type="Proteomes" id="UP000019384"/>
    </source>
</evidence>
<dbReference type="PANTHER" id="PTHR45629">
    <property type="entry name" value="SNF2/RAD54 FAMILY MEMBER"/>
    <property type="match status" value="1"/>
</dbReference>
<dbReference type="PANTHER" id="PTHR45629:SF7">
    <property type="entry name" value="DNA EXCISION REPAIR PROTEIN ERCC-6-RELATED"/>
    <property type="match status" value="1"/>
</dbReference>
<dbReference type="Gene3D" id="3.40.50.10810">
    <property type="entry name" value="Tandem AAA-ATPase domain"/>
    <property type="match status" value="1"/>
</dbReference>
<dbReference type="Pfam" id="PF00271">
    <property type="entry name" value="Helicase_C"/>
    <property type="match status" value="1"/>
</dbReference>
<dbReference type="GO" id="GO:0015616">
    <property type="term" value="F:DNA translocase activity"/>
    <property type="evidence" value="ECO:0007669"/>
    <property type="project" value="EnsemblFungi"/>
</dbReference>
<dbReference type="AlphaFoldDB" id="W6MVR3"/>
<dbReference type="GO" id="GO:0030491">
    <property type="term" value="P:heteroduplex formation"/>
    <property type="evidence" value="ECO:0007669"/>
    <property type="project" value="EnsemblFungi"/>
</dbReference>
<evidence type="ECO:0000313" key="7">
    <source>
        <dbReference type="EMBL" id="CDK26435.1"/>
    </source>
</evidence>
<dbReference type="FunFam" id="3.40.50.10810:FF:000020">
    <property type="entry name" value="DNA repair and recombination protein RAD54B"/>
    <property type="match status" value="1"/>
</dbReference>
<dbReference type="SMART" id="SM00490">
    <property type="entry name" value="HELICc"/>
    <property type="match status" value="1"/>
</dbReference>
<dbReference type="InterPro" id="IPR049730">
    <property type="entry name" value="SNF2/RAD54-like_C"/>
</dbReference>
<dbReference type="GO" id="GO:0005524">
    <property type="term" value="F:ATP binding"/>
    <property type="evidence" value="ECO:0007669"/>
    <property type="project" value="InterPro"/>
</dbReference>
<dbReference type="InterPro" id="IPR027417">
    <property type="entry name" value="P-loop_NTPase"/>
</dbReference>
<dbReference type="GO" id="GO:0000724">
    <property type="term" value="P:double-strand break repair via homologous recombination"/>
    <property type="evidence" value="ECO:0007669"/>
    <property type="project" value="TreeGrafter"/>
</dbReference>
<feature type="domain" description="Helicase C-terminal" evidence="6">
    <location>
        <begin position="543"/>
        <end position="701"/>
    </location>
</feature>
<dbReference type="GO" id="GO:0005634">
    <property type="term" value="C:nucleus"/>
    <property type="evidence" value="ECO:0007669"/>
    <property type="project" value="TreeGrafter"/>
</dbReference>
<evidence type="ECO:0000259" key="5">
    <source>
        <dbReference type="PROSITE" id="PS51192"/>
    </source>
</evidence>
<reference evidence="7" key="2">
    <citation type="submission" date="2014-02" db="EMBL/GenBank/DDBJ databases">
        <title>Complete DNA sequence of /Kuraishia capsulata/ illustrates novel genomic features among budding yeasts (/Saccharomycotina/).</title>
        <authorList>
            <person name="Morales L."/>
            <person name="Noel B."/>
            <person name="Porcel B."/>
            <person name="Marcet-Houben M."/>
            <person name="Hullo M-F."/>
            <person name="Sacerdot C."/>
            <person name="Tekaia F."/>
            <person name="Leh-Louis V."/>
            <person name="Despons L."/>
            <person name="Khanna V."/>
            <person name="Aury J-M."/>
            <person name="Barbe V."/>
            <person name="Couloux A."/>
            <person name="Labadie K."/>
            <person name="Pelletier E."/>
            <person name="Souciet J-L."/>
            <person name="Boekhout T."/>
            <person name="Gabaldon T."/>
            <person name="Wincker P."/>
            <person name="Dujon B."/>
        </authorList>
    </citation>
    <scope>NUCLEOTIDE SEQUENCE</scope>
    <source>
        <strain evidence="7">CBS 1993</strain>
    </source>
</reference>
<dbReference type="InterPro" id="IPR050496">
    <property type="entry name" value="SNF2_RAD54_helicase_repair"/>
</dbReference>
<dbReference type="GO" id="GO:0032392">
    <property type="term" value="P:DNA geometric change"/>
    <property type="evidence" value="ECO:0007669"/>
    <property type="project" value="EnsemblFungi"/>
</dbReference>
<dbReference type="InterPro" id="IPR000330">
    <property type="entry name" value="SNF2_N"/>
</dbReference>
<reference evidence="7" key="1">
    <citation type="submission" date="2013-12" db="EMBL/GenBank/DDBJ databases">
        <authorList>
            <person name="Genoscope - CEA"/>
        </authorList>
    </citation>
    <scope>NUCLEOTIDE SEQUENCE</scope>
    <source>
        <strain evidence="7">CBS 1993</strain>
    </source>
</reference>
<dbReference type="Proteomes" id="UP000019384">
    <property type="component" value="Unassembled WGS sequence"/>
</dbReference>
<dbReference type="Gene3D" id="3.40.50.300">
    <property type="entry name" value="P-loop containing nucleotide triphosphate hydrolases"/>
    <property type="match status" value="1"/>
</dbReference>
<organism evidence="7 8">
    <name type="scientific">Kuraishia capsulata CBS 1993</name>
    <dbReference type="NCBI Taxonomy" id="1382522"/>
    <lineage>
        <taxon>Eukaryota</taxon>
        <taxon>Fungi</taxon>
        <taxon>Dikarya</taxon>
        <taxon>Ascomycota</taxon>
        <taxon>Saccharomycotina</taxon>
        <taxon>Pichiomycetes</taxon>
        <taxon>Pichiales</taxon>
        <taxon>Pichiaceae</taxon>
        <taxon>Kuraishia</taxon>
    </lineage>
</organism>
<dbReference type="OrthoDB" id="413460at2759"/>
<dbReference type="CDD" id="cd18793">
    <property type="entry name" value="SF2_C_SNF"/>
    <property type="match status" value="1"/>
</dbReference>
<proteinExistence type="predicted"/>
<dbReference type="InterPro" id="IPR014001">
    <property type="entry name" value="Helicase_ATP-bd"/>
</dbReference>
<keyword evidence="3" id="KW-0067">ATP-binding</keyword>
<evidence type="ECO:0000256" key="2">
    <source>
        <dbReference type="ARBA" id="ARBA00022801"/>
    </source>
</evidence>
<dbReference type="STRING" id="1382522.W6MVR3"/>
<name>W6MVR3_9ASCO</name>
<feature type="region of interest" description="Disordered" evidence="4">
    <location>
        <begin position="1"/>
        <end position="42"/>
    </location>
</feature>